<gene>
    <name evidence="1" type="ORF">TIFTF001_015345</name>
</gene>
<accession>A0AA88D7T3</accession>
<evidence type="ECO:0000313" key="2">
    <source>
        <dbReference type="Proteomes" id="UP001187192"/>
    </source>
</evidence>
<keyword evidence="2" id="KW-1185">Reference proteome</keyword>
<dbReference type="Proteomes" id="UP001187192">
    <property type="component" value="Unassembled WGS sequence"/>
</dbReference>
<evidence type="ECO:0000313" key="1">
    <source>
        <dbReference type="EMBL" id="GMN46166.1"/>
    </source>
</evidence>
<reference evidence="1" key="1">
    <citation type="submission" date="2023-07" db="EMBL/GenBank/DDBJ databases">
        <title>draft genome sequence of fig (Ficus carica).</title>
        <authorList>
            <person name="Takahashi T."/>
            <person name="Nishimura K."/>
        </authorList>
    </citation>
    <scope>NUCLEOTIDE SEQUENCE</scope>
</reference>
<name>A0AA88D7T3_FICCA</name>
<sequence>MDPVSVDELQSSATSSYAYVVEYPSPSLCSCTVECHPFGLIVRCHRQITIALGNSGRFPAWPRKSSSPLHPFASSYSHFHEIGTDRQCRAFVACWPAAHRCSGLGLPCQTDVFQSCQS</sequence>
<dbReference type="EMBL" id="BTGU01000022">
    <property type="protein sequence ID" value="GMN46166.1"/>
    <property type="molecule type" value="Genomic_DNA"/>
</dbReference>
<comment type="caution">
    <text evidence="1">The sequence shown here is derived from an EMBL/GenBank/DDBJ whole genome shotgun (WGS) entry which is preliminary data.</text>
</comment>
<proteinExistence type="predicted"/>
<organism evidence="1 2">
    <name type="scientific">Ficus carica</name>
    <name type="common">Common fig</name>
    <dbReference type="NCBI Taxonomy" id="3494"/>
    <lineage>
        <taxon>Eukaryota</taxon>
        <taxon>Viridiplantae</taxon>
        <taxon>Streptophyta</taxon>
        <taxon>Embryophyta</taxon>
        <taxon>Tracheophyta</taxon>
        <taxon>Spermatophyta</taxon>
        <taxon>Magnoliopsida</taxon>
        <taxon>eudicotyledons</taxon>
        <taxon>Gunneridae</taxon>
        <taxon>Pentapetalae</taxon>
        <taxon>rosids</taxon>
        <taxon>fabids</taxon>
        <taxon>Rosales</taxon>
        <taxon>Moraceae</taxon>
        <taxon>Ficeae</taxon>
        <taxon>Ficus</taxon>
    </lineage>
</organism>
<protein>
    <submittedName>
        <fullName evidence="1">Uncharacterized protein</fullName>
    </submittedName>
</protein>
<dbReference type="AlphaFoldDB" id="A0AA88D7T3"/>